<sequence>MDYLGEALKLLPRPVWVLYTTFYLVFTACILLSWFNVSFPGQMYVMMIAIAGVMLSMGIAFIYGGVVEMRQAREEKRKPAFYKRAALYAGIACIVAACLLVYDFWAPSGIPETVGWIVTIACAAVIIVGLAPAFYHQVQDTNRAGKEALEKVQQEQEQQKLERESLQAEGKAVPEPEVNKARGRVLLALLLLIVVLFFGGMIGMIVNMITKTLPYEIFMLAMSGAWFGWSLFLIMISREKARKEQRSWGPWYVHASVIYMLTGVLFLAYFAAHYLLVAQYMLAKDTADKLNIIPFVLFVAIFVSNSVLTKRKEKVAGTTA</sequence>
<feature type="transmembrane region" description="Helical" evidence="2">
    <location>
        <begin position="85"/>
        <end position="102"/>
    </location>
</feature>
<keyword evidence="4" id="KW-1185">Reference proteome</keyword>
<evidence type="ECO:0000313" key="4">
    <source>
        <dbReference type="Proteomes" id="UP000287171"/>
    </source>
</evidence>
<comment type="caution">
    <text evidence="3">The sequence shown here is derived from an EMBL/GenBank/DDBJ whole genome shotgun (WGS) entry which is preliminary data.</text>
</comment>
<evidence type="ECO:0000313" key="3">
    <source>
        <dbReference type="EMBL" id="GCE31797.1"/>
    </source>
</evidence>
<evidence type="ECO:0000256" key="2">
    <source>
        <dbReference type="SAM" id="Phobius"/>
    </source>
</evidence>
<feature type="transmembrane region" description="Helical" evidence="2">
    <location>
        <begin position="185"/>
        <end position="205"/>
    </location>
</feature>
<feature type="transmembrane region" description="Helical" evidence="2">
    <location>
        <begin position="16"/>
        <end position="37"/>
    </location>
</feature>
<dbReference type="InterPro" id="IPR036259">
    <property type="entry name" value="MFS_trans_sf"/>
</dbReference>
<dbReference type="RefSeq" id="WP_126631727.1">
    <property type="nucleotide sequence ID" value="NZ_BIFT01000002.1"/>
</dbReference>
<keyword evidence="2" id="KW-0812">Transmembrane</keyword>
<dbReference type="AlphaFoldDB" id="A0A402BKB1"/>
<feature type="transmembrane region" description="Helical" evidence="2">
    <location>
        <begin position="257"/>
        <end position="278"/>
    </location>
</feature>
<dbReference type="OrthoDB" id="9843616at2"/>
<feature type="transmembrane region" description="Helical" evidence="2">
    <location>
        <begin position="43"/>
        <end position="64"/>
    </location>
</feature>
<dbReference type="SUPFAM" id="SSF103473">
    <property type="entry name" value="MFS general substrate transporter"/>
    <property type="match status" value="1"/>
</dbReference>
<feature type="transmembrane region" description="Helical" evidence="2">
    <location>
        <begin position="217"/>
        <end position="236"/>
    </location>
</feature>
<protein>
    <submittedName>
        <fullName evidence="3">Uncharacterized protein</fullName>
    </submittedName>
</protein>
<evidence type="ECO:0000256" key="1">
    <source>
        <dbReference type="SAM" id="Coils"/>
    </source>
</evidence>
<proteinExistence type="predicted"/>
<gene>
    <name evidence="3" type="ORF">KDA_72810</name>
</gene>
<feature type="transmembrane region" description="Helical" evidence="2">
    <location>
        <begin position="114"/>
        <end position="135"/>
    </location>
</feature>
<feature type="coiled-coil region" evidence="1">
    <location>
        <begin position="138"/>
        <end position="171"/>
    </location>
</feature>
<keyword evidence="1" id="KW-0175">Coiled coil</keyword>
<keyword evidence="2" id="KW-0472">Membrane</keyword>
<keyword evidence="2" id="KW-1133">Transmembrane helix</keyword>
<organism evidence="3 4">
    <name type="scientific">Dictyobacter alpinus</name>
    <dbReference type="NCBI Taxonomy" id="2014873"/>
    <lineage>
        <taxon>Bacteria</taxon>
        <taxon>Bacillati</taxon>
        <taxon>Chloroflexota</taxon>
        <taxon>Ktedonobacteria</taxon>
        <taxon>Ktedonobacterales</taxon>
        <taxon>Dictyobacteraceae</taxon>
        <taxon>Dictyobacter</taxon>
    </lineage>
</organism>
<feature type="transmembrane region" description="Helical" evidence="2">
    <location>
        <begin position="290"/>
        <end position="308"/>
    </location>
</feature>
<dbReference type="EMBL" id="BIFT01000002">
    <property type="protein sequence ID" value="GCE31797.1"/>
    <property type="molecule type" value="Genomic_DNA"/>
</dbReference>
<reference evidence="4" key="1">
    <citation type="submission" date="2018-12" db="EMBL/GenBank/DDBJ databases">
        <title>Tengunoibacter tsumagoiensis gen. nov., sp. nov., Dictyobacter kobayashii sp. nov., D. alpinus sp. nov., and D. joshuensis sp. nov. and description of Dictyobacteraceae fam. nov. within the order Ktedonobacterales isolated from Tengu-no-mugimeshi.</title>
        <authorList>
            <person name="Wang C.M."/>
            <person name="Zheng Y."/>
            <person name="Sakai Y."/>
            <person name="Toyoda A."/>
            <person name="Minakuchi Y."/>
            <person name="Abe K."/>
            <person name="Yokota A."/>
            <person name="Yabe S."/>
        </authorList>
    </citation>
    <scope>NUCLEOTIDE SEQUENCE [LARGE SCALE GENOMIC DNA]</scope>
    <source>
        <strain evidence="4">Uno16</strain>
    </source>
</reference>
<accession>A0A402BKB1</accession>
<name>A0A402BKB1_9CHLR</name>
<dbReference type="Proteomes" id="UP000287171">
    <property type="component" value="Unassembled WGS sequence"/>
</dbReference>